<name>A0A2X0SFN3_9PROT</name>
<dbReference type="InterPro" id="IPR013216">
    <property type="entry name" value="Methyltransf_11"/>
</dbReference>
<dbReference type="SUPFAM" id="SSF53335">
    <property type="entry name" value="S-adenosyl-L-methionine-dependent methyltransferases"/>
    <property type="match status" value="1"/>
</dbReference>
<gene>
    <name evidence="2" type="ORF">NITFAB_0185</name>
</gene>
<proteinExistence type="predicted"/>
<dbReference type="CDD" id="cd02440">
    <property type="entry name" value="AdoMet_MTases"/>
    <property type="match status" value="1"/>
</dbReference>
<protein>
    <recommendedName>
        <fullName evidence="1">Methyltransferase type 11 domain-containing protein</fullName>
    </recommendedName>
</protein>
<dbReference type="Gene3D" id="2.70.50.60">
    <property type="entry name" value="abc- transporter (atp binding component) like domain"/>
    <property type="match status" value="1"/>
</dbReference>
<dbReference type="InterPro" id="IPR029063">
    <property type="entry name" value="SAM-dependent_MTases_sf"/>
</dbReference>
<evidence type="ECO:0000313" key="2">
    <source>
        <dbReference type="EMBL" id="SPS04596.1"/>
    </source>
</evidence>
<dbReference type="Pfam" id="PF08241">
    <property type="entry name" value="Methyltransf_11"/>
    <property type="match status" value="1"/>
</dbReference>
<dbReference type="AlphaFoldDB" id="A0A2X0SFN3"/>
<dbReference type="Gene3D" id="3.40.50.150">
    <property type="entry name" value="Vaccinia Virus protein VP39"/>
    <property type="match status" value="1"/>
</dbReference>
<feature type="domain" description="Methyltransferase type 11" evidence="1">
    <location>
        <begin position="180"/>
        <end position="284"/>
    </location>
</feature>
<sequence>MNQVNHIDPAVLNVQPVAESYQPGQIVNIQMNLHVRNICVFDPVIRLFIRPEGGETHLVGSDTHQGGIFLPWLPEGEYLFSFEWPVSLPPGSYEIGVAWGTVNKVRLPDSVQKFSIQGTEQSQQALVGTWRPSPETASRISRLSWNEGMTNWFHRHFCHAAKVIGELCLANSEKLRGRILDIGAGEGITDLSIFLRYQPQELVAMDIVDYINELPRIARENGLPLNSRPDNFTFLQHSCEDIPYPDASFDVVISWGSLEHIAGGYRKALDEVYRVLKPGGLFFVAPGLYYSAYGSHLGEFDSTPHLHLRIPEAQLKEMVMTTRPTIMDRSGFDVTNEDYWRFYKELNPIRLADFEKELRGYGYIILRAAVRTSDIVEYDEALQPYSILDLAVEEPYIALKKPEVGYSQN</sequence>
<reference evidence="2" key="1">
    <citation type="submission" date="2018-05" db="EMBL/GenBank/DDBJ databases">
        <authorList>
            <person name="Lanie J.A."/>
            <person name="Ng W.-L."/>
            <person name="Kazmierczak K.M."/>
            <person name="Andrzejewski T.M."/>
            <person name="Davidsen T.M."/>
            <person name="Wayne K.J."/>
            <person name="Tettelin H."/>
            <person name="Glass J.I."/>
            <person name="Rusch D."/>
            <person name="Podicherti R."/>
            <person name="Tsui H.-C.T."/>
            <person name="Winkler M.E."/>
        </authorList>
    </citation>
    <scope>NUCLEOTIDE SEQUENCE</scope>
    <source>
        <strain evidence="2">KNB</strain>
    </source>
</reference>
<accession>A0A2X0SFN3</accession>
<organism evidence="2">
    <name type="scientific">Candidatus Nitrotoga fabula</name>
    <dbReference type="NCBI Taxonomy" id="2182327"/>
    <lineage>
        <taxon>Bacteria</taxon>
        <taxon>Pseudomonadati</taxon>
        <taxon>Pseudomonadota</taxon>
        <taxon>Betaproteobacteria</taxon>
        <taxon>Nitrosomonadales</taxon>
        <taxon>Gallionellaceae</taxon>
        <taxon>Candidatus Nitrotoga</taxon>
    </lineage>
</organism>
<dbReference type="EMBL" id="LS423452">
    <property type="protein sequence ID" value="SPS04596.1"/>
    <property type="molecule type" value="Genomic_DNA"/>
</dbReference>
<dbReference type="PANTHER" id="PTHR43464">
    <property type="entry name" value="METHYLTRANSFERASE"/>
    <property type="match status" value="1"/>
</dbReference>
<evidence type="ECO:0000259" key="1">
    <source>
        <dbReference type="Pfam" id="PF08241"/>
    </source>
</evidence>
<dbReference type="GO" id="GO:0008757">
    <property type="term" value="F:S-adenosylmethionine-dependent methyltransferase activity"/>
    <property type="evidence" value="ECO:0007669"/>
    <property type="project" value="InterPro"/>
</dbReference>